<accession>A0AA43QS02</accession>
<feature type="region of interest" description="Disordered" evidence="7">
    <location>
        <begin position="342"/>
        <end position="380"/>
    </location>
</feature>
<evidence type="ECO:0000256" key="2">
    <source>
        <dbReference type="ARBA" id="ARBA00022664"/>
    </source>
</evidence>
<dbReference type="PANTHER" id="PTHR15608">
    <property type="entry name" value="SPLICING FACTOR U2AF-ASSOCIATED PROTEIN 2"/>
    <property type="match status" value="1"/>
</dbReference>
<dbReference type="PROSITE" id="PS50102">
    <property type="entry name" value="RRM"/>
    <property type="match status" value="1"/>
</dbReference>
<protein>
    <recommendedName>
        <fullName evidence="8">RRM domain-containing protein</fullName>
    </recommendedName>
</protein>
<dbReference type="Pfam" id="PF00076">
    <property type="entry name" value="RRM_1"/>
    <property type="match status" value="2"/>
</dbReference>
<dbReference type="GO" id="GO:0000398">
    <property type="term" value="P:mRNA splicing, via spliceosome"/>
    <property type="evidence" value="ECO:0007669"/>
    <property type="project" value="InterPro"/>
</dbReference>
<comment type="caution">
    <text evidence="9">The sequence shown here is derived from an EMBL/GenBank/DDBJ whole genome shotgun (WGS) entry which is preliminary data.</text>
</comment>
<evidence type="ECO:0000256" key="3">
    <source>
        <dbReference type="ARBA" id="ARBA00022737"/>
    </source>
</evidence>
<proteinExistence type="inferred from homology"/>
<keyword evidence="3" id="KW-0677">Repeat</keyword>
<dbReference type="CDD" id="cd12281">
    <property type="entry name" value="RRM1_TatSF1_like"/>
    <property type="match status" value="1"/>
</dbReference>
<sequence>MADDHPSASPAPPPHSSFPSNPEDFDADARISFDKLNQKFILETEDDRGNPLEFEFDDVLKRWIPVVDDSLLEQQRAAYAVQGVDESEPVQAANKKKRKKDEYTNGDEEVGGRPAKKAVPTKPAAERKNTAVYITNLPSDVDAEELHHVFSRCGVIAEEIDGQKPRIKLYMDDQGNFKGDALVMYFRAESVELAVQLLDDTQFSNMREKKKIIKKTQKLNSKLADWDDDDPQQSIEASSRWDKVVILKHMFTLDELSEDPAAILDIKEDIRAECEKLGPVTNVVLFDKEPEGVASVRYGNAEAAKACVRVMDGRHFSGMVVKAYISEGGEKFKKSNEKAKALVEENGGGDGVEGDGKEDEESKRLDQFGEWLEEEGKKGQ</sequence>
<feature type="domain" description="RRM" evidence="8">
    <location>
        <begin position="130"/>
        <end position="218"/>
    </location>
</feature>
<evidence type="ECO:0000256" key="7">
    <source>
        <dbReference type="SAM" id="MobiDB-lite"/>
    </source>
</evidence>
<dbReference type="EMBL" id="JAPUFD010000012">
    <property type="protein sequence ID" value="MDI1490644.1"/>
    <property type="molecule type" value="Genomic_DNA"/>
</dbReference>
<dbReference type="InterPro" id="IPR034392">
    <property type="entry name" value="TatSF1-like_RRM1"/>
</dbReference>
<dbReference type="Proteomes" id="UP001161017">
    <property type="component" value="Unassembled WGS sequence"/>
</dbReference>
<reference evidence="9" key="1">
    <citation type="journal article" date="2023" name="Genome Biol. Evol.">
        <title>First Whole Genome Sequence and Flow Cytometry Genome Size Data for the Lichen-Forming Fungus Ramalina farinacea (Ascomycota).</title>
        <authorList>
            <person name="Llewellyn T."/>
            <person name="Mian S."/>
            <person name="Hill R."/>
            <person name="Leitch I.J."/>
            <person name="Gaya E."/>
        </authorList>
    </citation>
    <scope>NUCLEOTIDE SEQUENCE</scope>
    <source>
        <strain evidence="9">LIQ254RAFAR</strain>
    </source>
</reference>
<dbReference type="GO" id="GO:0003723">
    <property type="term" value="F:RNA binding"/>
    <property type="evidence" value="ECO:0007669"/>
    <property type="project" value="UniProtKB-UniRule"/>
</dbReference>
<evidence type="ECO:0000259" key="8">
    <source>
        <dbReference type="PROSITE" id="PS50102"/>
    </source>
</evidence>
<dbReference type="SMART" id="SM00360">
    <property type="entry name" value="RRM"/>
    <property type="match status" value="2"/>
</dbReference>
<keyword evidence="5" id="KW-0508">mRNA splicing</keyword>
<dbReference type="CDD" id="cd12285">
    <property type="entry name" value="RRM3_RBM39_like"/>
    <property type="match status" value="1"/>
</dbReference>
<evidence type="ECO:0000313" key="9">
    <source>
        <dbReference type="EMBL" id="MDI1490644.1"/>
    </source>
</evidence>
<keyword evidence="4 6" id="KW-0694">RNA-binding</keyword>
<dbReference type="FunFam" id="3.30.70.330:FF:000105">
    <property type="entry name" value="HIV Tat-specific factor 1 homolog"/>
    <property type="match status" value="1"/>
</dbReference>
<dbReference type="FunFam" id="3.30.70.330:FF:000329">
    <property type="entry name" value="splicing factor U2AF-associated protein 2"/>
    <property type="match status" value="1"/>
</dbReference>
<keyword evidence="2" id="KW-0507">mRNA processing</keyword>
<dbReference type="InterPro" id="IPR012677">
    <property type="entry name" value="Nucleotide-bd_a/b_plait_sf"/>
</dbReference>
<evidence type="ECO:0000256" key="5">
    <source>
        <dbReference type="ARBA" id="ARBA00023187"/>
    </source>
</evidence>
<dbReference type="PANTHER" id="PTHR15608:SF0">
    <property type="entry name" value="HIV TAT-SPECIFIC FACTOR 1"/>
    <property type="match status" value="1"/>
</dbReference>
<dbReference type="Gene3D" id="3.30.70.330">
    <property type="match status" value="2"/>
</dbReference>
<dbReference type="GO" id="GO:0005686">
    <property type="term" value="C:U2 snRNP"/>
    <property type="evidence" value="ECO:0007669"/>
    <property type="project" value="TreeGrafter"/>
</dbReference>
<name>A0AA43QS02_9LECA</name>
<organism evidence="9 10">
    <name type="scientific">Ramalina farinacea</name>
    <dbReference type="NCBI Taxonomy" id="258253"/>
    <lineage>
        <taxon>Eukaryota</taxon>
        <taxon>Fungi</taxon>
        <taxon>Dikarya</taxon>
        <taxon>Ascomycota</taxon>
        <taxon>Pezizomycotina</taxon>
        <taxon>Lecanoromycetes</taxon>
        <taxon>OSLEUM clade</taxon>
        <taxon>Lecanoromycetidae</taxon>
        <taxon>Lecanorales</taxon>
        <taxon>Lecanorineae</taxon>
        <taxon>Ramalinaceae</taxon>
        <taxon>Ramalina</taxon>
    </lineage>
</organism>
<dbReference type="GO" id="GO:0005684">
    <property type="term" value="C:U2-type spliceosomal complex"/>
    <property type="evidence" value="ECO:0007669"/>
    <property type="project" value="TreeGrafter"/>
</dbReference>
<dbReference type="AlphaFoldDB" id="A0AA43QS02"/>
<dbReference type="InterPro" id="IPR035979">
    <property type="entry name" value="RBD_domain_sf"/>
</dbReference>
<evidence type="ECO:0000256" key="6">
    <source>
        <dbReference type="PROSITE-ProRule" id="PRU00176"/>
    </source>
</evidence>
<dbReference type="SUPFAM" id="SSF54928">
    <property type="entry name" value="RNA-binding domain, RBD"/>
    <property type="match status" value="2"/>
</dbReference>
<dbReference type="InterPro" id="IPR034393">
    <property type="entry name" value="TatSF1-like"/>
</dbReference>
<keyword evidence="10" id="KW-1185">Reference proteome</keyword>
<feature type="region of interest" description="Disordered" evidence="7">
    <location>
        <begin position="83"/>
        <end position="125"/>
    </location>
</feature>
<evidence type="ECO:0000313" key="10">
    <source>
        <dbReference type="Proteomes" id="UP001161017"/>
    </source>
</evidence>
<evidence type="ECO:0000256" key="4">
    <source>
        <dbReference type="ARBA" id="ARBA00022884"/>
    </source>
</evidence>
<comment type="similarity">
    <text evidence="1">Belongs to the HTATSF1 family.</text>
</comment>
<gene>
    <name evidence="9" type="ORF">OHK93_001848</name>
</gene>
<feature type="region of interest" description="Disordered" evidence="7">
    <location>
        <begin position="1"/>
        <end position="28"/>
    </location>
</feature>
<evidence type="ECO:0000256" key="1">
    <source>
        <dbReference type="ARBA" id="ARBA00007747"/>
    </source>
</evidence>
<dbReference type="InterPro" id="IPR000504">
    <property type="entry name" value="RRM_dom"/>
</dbReference>